<comment type="similarity">
    <text evidence="2">Belongs to the TFIIA subunit 1 family.</text>
</comment>
<dbReference type="Pfam" id="PF03153">
    <property type="entry name" value="TFIIA"/>
    <property type="match status" value="2"/>
</dbReference>
<evidence type="ECO:0000256" key="4">
    <source>
        <dbReference type="ARBA" id="ARBA00023242"/>
    </source>
</evidence>
<reference evidence="6" key="1">
    <citation type="submission" date="2022-01" db="EMBL/GenBank/DDBJ databases">
        <title>Genome Sequence Resource for Two Populations of Ditylenchus destructor, the Migratory Endoparasitic Phytonematode.</title>
        <authorList>
            <person name="Zhang H."/>
            <person name="Lin R."/>
            <person name="Xie B."/>
        </authorList>
    </citation>
    <scope>NUCLEOTIDE SEQUENCE</scope>
    <source>
        <strain evidence="6">BazhouSP</strain>
    </source>
</reference>
<dbReference type="Gene3D" id="2.30.18.10">
    <property type="entry name" value="Transcription factor IIA (TFIIA), beta-barrel domain"/>
    <property type="match status" value="1"/>
</dbReference>
<dbReference type="CDD" id="cd07976">
    <property type="entry name" value="TFIIA_alpha_beta_like"/>
    <property type="match status" value="1"/>
</dbReference>
<evidence type="ECO:0000256" key="5">
    <source>
        <dbReference type="SAM" id="MobiDB-lite"/>
    </source>
</evidence>
<feature type="compositionally biased region" description="Acidic residues" evidence="5">
    <location>
        <begin position="299"/>
        <end position="323"/>
    </location>
</feature>
<dbReference type="GO" id="GO:0006367">
    <property type="term" value="P:transcription initiation at RNA polymerase II promoter"/>
    <property type="evidence" value="ECO:0007669"/>
    <property type="project" value="InterPro"/>
</dbReference>
<dbReference type="Proteomes" id="UP001201812">
    <property type="component" value="Unassembled WGS sequence"/>
</dbReference>
<dbReference type="EMBL" id="JAKKPZ010000005">
    <property type="protein sequence ID" value="KAI1720659.1"/>
    <property type="molecule type" value="Genomic_DNA"/>
</dbReference>
<feature type="region of interest" description="Disordered" evidence="5">
    <location>
        <begin position="50"/>
        <end position="98"/>
    </location>
</feature>
<dbReference type="SUPFAM" id="SSF47396">
    <property type="entry name" value="Transcription factor IIA (TFIIA), alpha-helical domain"/>
    <property type="match status" value="1"/>
</dbReference>
<gene>
    <name evidence="6" type="ORF">DdX_04902</name>
</gene>
<dbReference type="FunFam" id="2.30.18.10:FF:000008">
    <property type="entry name" value="Transcription factor TFIIA complex large subunit"/>
    <property type="match status" value="1"/>
</dbReference>
<keyword evidence="3" id="KW-0804">Transcription</keyword>
<evidence type="ECO:0000256" key="2">
    <source>
        <dbReference type="ARBA" id="ARBA00010059"/>
    </source>
</evidence>
<organism evidence="6 7">
    <name type="scientific">Ditylenchus destructor</name>
    <dbReference type="NCBI Taxonomy" id="166010"/>
    <lineage>
        <taxon>Eukaryota</taxon>
        <taxon>Metazoa</taxon>
        <taxon>Ecdysozoa</taxon>
        <taxon>Nematoda</taxon>
        <taxon>Chromadorea</taxon>
        <taxon>Rhabditida</taxon>
        <taxon>Tylenchina</taxon>
        <taxon>Tylenchomorpha</taxon>
        <taxon>Sphaerularioidea</taxon>
        <taxon>Anguinidae</taxon>
        <taxon>Anguininae</taxon>
        <taxon>Ditylenchus</taxon>
    </lineage>
</organism>
<feature type="compositionally biased region" description="Basic and acidic residues" evidence="5">
    <location>
        <begin position="289"/>
        <end position="298"/>
    </location>
</feature>
<accession>A0AAD4N8P7</accession>
<dbReference type="GO" id="GO:0005672">
    <property type="term" value="C:transcription factor TFIIA complex"/>
    <property type="evidence" value="ECO:0007669"/>
    <property type="project" value="InterPro"/>
</dbReference>
<keyword evidence="7" id="KW-1185">Reference proteome</keyword>
<name>A0AAD4N8P7_9BILA</name>
<dbReference type="InterPro" id="IPR004855">
    <property type="entry name" value="TFIIA_asu/bsu"/>
</dbReference>
<feature type="compositionally biased region" description="Acidic residues" evidence="5">
    <location>
        <begin position="278"/>
        <end position="288"/>
    </location>
</feature>
<feature type="compositionally biased region" description="Basic residues" evidence="5">
    <location>
        <begin position="252"/>
        <end position="262"/>
    </location>
</feature>
<dbReference type="AlphaFoldDB" id="A0AAD4N8P7"/>
<dbReference type="PANTHER" id="PTHR12694:SF8">
    <property type="entry name" value="TRANSCRIPTION INITIATION FACTOR IIA SUBUNIT 1"/>
    <property type="match status" value="1"/>
</dbReference>
<protein>
    <submittedName>
        <fullName evidence="6">Transcription factor IIA, alpha/beta subunit domain-containing protein</fullName>
    </submittedName>
</protein>
<dbReference type="InterPro" id="IPR009088">
    <property type="entry name" value="TFIIA_b-brl"/>
</dbReference>
<evidence type="ECO:0000313" key="7">
    <source>
        <dbReference type="Proteomes" id="UP001201812"/>
    </source>
</evidence>
<proteinExistence type="inferred from homology"/>
<dbReference type="Gene3D" id="1.10.287.100">
    <property type="match status" value="1"/>
</dbReference>
<evidence type="ECO:0000313" key="6">
    <source>
        <dbReference type="EMBL" id="KAI1720659.1"/>
    </source>
</evidence>
<feature type="region of interest" description="Disordered" evidence="5">
    <location>
        <begin position="240"/>
        <end position="323"/>
    </location>
</feature>
<comment type="subcellular location">
    <subcellularLocation>
        <location evidence="1">Nucleus</location>
    </subcellularLocation>
</comment>
<evidence type="ECO:0000256" key="1">
    <source>
        <dbReference type="ARBA" id="ARBA00004123"/>
    </source>
</evidence>
<sequence length="375" mass="40756">MAGIEDIYEGVINDVINGVREAFLDENVDVDVLQQLRSSWEAKVKVSGAVDLGGPKNLPPPTIRQPQNRQTGSSSAPQANKQSTSGAVTHMQKVQEPPQRQNVILSQQQPVQQVAGTIVGNGSGLQYLQTGNSAQTLANVAGGTQLPAGLRLVPVSQNPNLAQYAIMQGLPGGGQNFMVIPATNSQQLPLNVANLAQVQPSNPAMRPPQPQLIAMKTEPNVHNNIGQLDGAGAIMDNELAPSNSKVKSTSLKMKKEKSKKHVNMIPQVDGGPGMSDSSSDEELDEEEDPLRRYANLEDDKLDDGDVVEEDPLNSNDDQSDDEDLDTLFDAEHVVVCQFEKVHRARTKWKFNLKDGIMHLKGKDYTFQKCLGEAEW</sequence>
<dbReference type="SUPFAM" id="SSF50784">
    <property type="entry name" value="Transcription factor IIA (TFIIA), beta-barrel domain"/>
    <property type="match status" value="1"/>
</dbReference>
<comment type="caution">
    <text evidence="6">The sequence shown here is derived from an EMBL/GenBank/DDBJ whole genome shotgun (WGS) entry which is preliminary data.</text>
</comment>
<feature type="compositionally biased region" description="Polar residues" evidence="5">
    <location>
        <begin position="64"/>
        <end position="87"/>
    </location>
</feature>
<dbReference type="SMART" id="SM01371">
    <property type="entry name" value="TFIIA"/>
    <property type="match status" value="1"/>
</dbReference>
<keyword evidence="4" id="KW-0539">Nucleus</keyword>
<evidence type="ECO:0000256" key="3">
    <source>
        <dbReference type="ARBA" id="ARBA00023163"/>
    </source>
</evidence>
<dbReference type="PANTHER" id="PTHR12694">
    <property type="entry name" value="TRANSCRIPTION INITIATION FACTOR IIA SUBUNIT 1"/>
    <property type="match status" value="1"/>
</dbReference>